<protein>
    <submittedName>
        <fullName evidence="1">Uncharacterized protein</fullName>
    </submittedName>
</protein>
<dbReference type="RefSeq" id="WP_167182060.1">
    <property type="nucleotide sequence ID" value="NZ_JAASQL010000001.1"/>
</dbReference>
<dbReference type="EMBL" id="JAASQL010000001">
    <property type="protein sequence ID" value="NIJ43579.1"/>
    <property type="molecule type" value="Genomic_DNA"/>
</dbReference>
<reference evidence="1 2" key="1">
    <citation type="submission" date="2020-03" db="EMBL/GenBank/DDBJ databases">
        <title>Genomic Encyclopedia of Type Strains, Phase IV (KMG-IV): sequencing the most valuable type-strain genomes for metagenomic binning, comparative biology and taxonomic classification.</title>
        <authorList>
            <person name="Goeker M."/>
        </authorList>
    </citation>
    <scope>NUCLEOTIDE SEQUENCE [LARGE SCALE GENOMIC DNA]</scope>
    <source>
        <strain evidence="1 2">DSM 101599</strain>
    </source>
</reference>
<organism evidence="1 2">
    <name type="scientific">Wenyingzhuangia heitensis</name>
    <dbReference type="NCBI Taxonomy" id="1487859"/>
    <lineage>
        <taxon>Bacteria</taxon>
        <taxon>Pseudomonadati</taxon>
        <taxon>Bacteroidota</taxon>
        <taxon>Flavobacteriia</taxon>
        <taxon>Flavobacteriales</taxon>
        <taxon>Flavobacteriaceae</taxon>
        <taxon>Wenyingzhuangia</taxon>
    </lineage>
</organism>
<sequence>MKKFILIAVLLLVGTSYGQNYSSLGLSYGALNGIDATLLEPSSPQVGVDYTSVAKATKGQVYNYQGSIYTYESLSGLKDIDTDAEFVKKKTKTKAEVYAAAMRKDSDASRGNIVIRKAKTEVLVRYNGDYSSIKLIDFKGNEVKANFSKKYRGLIVPRAKKEVKYFLEVKDDTKAKTYYHQVAL</sequence>
<gene>
    <name evidence="1" type="ORF">FHR24_000018</name>
</gene>
<evidence type="ECO:0000313" key="1">
    <source>
        <dbReference type="EMBL" id="NIJ43579.1"/>
    </source>
</evidence>
<dbReference type="Proteomes" id="UP000745859">
    <property type="component" value="Unassembled WGS sequence"/>
</dbReference>
<comment type="caution">
    <text evidence="1">The sequence shown here is derived from an EMBL/GenBank/DDBJ whole genome shotgun (WGS) entry which is preliminary data.</text>
</comment>
<evidence type="ECO:0000313" key="2">
    <source>
        <dbReference type="Proteomes" id="UP000745859"/>
    </source>
</evidence>
<keyword evidence="2" id="KW-1185">Reference proteome</keyword>
<accession>A0ABX0U3Z0</accession>
<name>A0ABX0U3Z0_9FLAO</name>
<proteinExistence type="predicted"/>